<protein>
    <submittedName>
        <fullName evidence="7">Molybdopterin-dependent oxidoreductase</fullName>
    </submittedName>
</protein>
<evidence type="ECO:0000256" key="4">
    <source>
        <dbReference type="ARBA" id="ARBA00023002"/>
    </source>
</evidence>
<dbReference type="Gene3D" id="1.10.150.120">
    <property type="entry name" value="[2Fe-2S]-binding domain"/>
    <property type="match status" value="1"/>
</dbReference>
<keyword evidence="8" id="KW-1185">Reference proteome</keyword>
<gene>
    <name evidence="7" type="ORF">ACFQ16_28320</name>
</gene>
<accession>A0ABW3G0Q3</accession>
<evidence type="ECO:0000313" key="8">
    <source>
        <dbReference type="Proteomes" id="UP001597018"/>
    </source>
</evidence>
<comment type="caution">
    <text evidence="7">The sequence shown here is derived from an EMBL/GenBank/DDBJ whole genome shotgun (WGS) entry which is preliminary data.</text>
</comment>
<comment type="similarity">
    <text evidence="1">Belongs to the xanthine dehydrogenase family.</text>
</comment>
<dbReference type="InterPro" id="IPR036884">
    <property type="entry name" value="2Fe-2S-bd_dom_sf"/>
</dbReference>
<dbReference type="Gene3D" id="3.10.20.30">
    <property type="match status" value="1"/>
</dbReference>
<dbReference type="InterPro" id="IPR016208">
    <property type="entry name" value="Ald_Oxase/xanthine_DH-like"/>
</dbReference>
<dbReference type="SUPFAM" id="SSF56003">
    <property type="entry name" value="Molybdenum cofactor-binding domain"/>
    <property type="match status" value="1"/>
</dbReference>
<dbReference type="InterPro" id="IPR006058">
    <property type="entry name" value="2Fe2S_fd_BS"/>
</dbReference>
<dbReference type="Pfam" id="PF01315">
    <property type="entry name" value="Ald_Xan_dh_C"/>
    <property type="match status" value="1"/>
</dbReference>
<keyword evidence="4" id="KW-0560">Oxidoreductase</keyword>
<dbReference type="Pfam" id="PF01799">
    <property type="entry name" value="Fer2_2"/>
    <property type="match status" value="1"/>
</dbReference>
<dbReference type="InterPro" id="IPR036856">
    <property type="entry name" value="Ald_Oxase/Xan_DH_a/b_sf"/>
</dbReference>
<evidence type="ECO:0000256" key="5">
    <source>
        <dbReference type="ARBA" id="ARBA00023004"/>
    </source>
</evidence>
<evidence type="ECO:0000256" key="3">
    <source>
        <dbReference type="ARBA" id="ARBA00022723"/>
    </source>
</evidence>
<dbReference type="InterPro" id="IPR000674">
    <property type="entry name" value="Ald_Oxase/Xan_DH_a/b"/>
</dbReference>
<proteinExistence type="inferred from homology"/>
<dbReference type="Gene3D" id="3.90.1170.50">
    <property type="entry name" value="Aldehyde oxidase/xanthine dehydrogenase, a/b hammerhead"/>
    <property type="match status" value="1"/>
</dbReference>
<dbReference type="CDD" id="cd00207">
    <property type="entry name" value="fer2"/>
    <property type="match status" value="1"/>
</dbReference>
<keyword evidence="5" id="KW-0408">Iron</keyword>
<dbReference type="PROSITE" id="PS51085">
    <property type="entry name" value="2FE2S_FER_2"/>
    <property type="match status" value="1"/>
</dbReference>
<dbReference type="PANTHER" id="PTHR11908">
    <property type="entry name" value="XANTHINE DEHYDROGENASE"/>
    <property type="match status" value="1"/>
</dbReference>
<dbReference type="InterPro" id="IPR037165">
    <property type="entry name" value="AldOxase/xan_DH_Mopterin-bd_sf"/>
</dbReference>
<dbReference type="EMBL" id="JBHTIW010000039">
    <property type="protein sequence ID" value="MFD0923668.1"/>
    <property type="molecule type" value="Genomic_DNA"/>
</dbReference>
<dbReference type="Pfam" id="PF02738">
    <property type="entry name" value="MoCoBD_1"/>
    <property type="match status" value="1"/>
</dbReference>
<keyword evidence="2" id="KW-0500">Molybdenum</keyword>
<organism evidence="7 8">
    <name type="scientific">Saccharopolyspora rosea</name>
    <dbReference type="NCBI Taxonomy" id="524884"/>
    <lineage>
        <taxon>Bacteria</taxon>
        <taxon>Bacillati</taxon>
        <taxon>Actinomycetota</taxon>
        <taxon>Actinomycetes</taxon>
        <taxon>Pseudonocardiales</taxon>
        <taxon>Pseudonocardiaceae</taxon>
        <taxon>Saccharopolyspora</taxon>
    </lineage>
</organism>
<dbReference type="Gene3D" id="3.30.365.10">
    <property type="entry name" value="Aldehyde oxidase/xanthine dehydrogenase, molybdopterin binding domain"/>
    <property type="match status" value="4"/>
</dbReference>
<dbReference type="Proteomes" id="UP001597018">
    <property type="component" value="Unassembled WGS sequence"/>
</dbReference>
<dbReference type="InterPro" id="IPR012675">
    <property type="entry name" value="Beta-grasp_dom_sf"/>
</dbReference>
<dbReference type="PANTHER" id="PTHR11908:SF132">
    <property type="entry name" value="ALDEHYDE OXIDASE 1-RELATED"/>
    <property type="match status" value="1"/>
</dbReference>
<dbReference type="InterPro" id="IPR001041">
    <property type="entry name" value="2Fe-2S_ferredoxin-type"/>
</dbReference>
<dbReference type="Pfam" id="PF20256">
    <property type="entry name" value="MoCoBD_2"/>
    <property type="match status" value="1"/>
</dbReference>
<dbReference type="Pfam" id="PF00111">
    <property type="entry name" value="Fer2"/>
    <property type="match status" value="1"/>
</dbReference>
<evidence type="ECO:0000313" key="7">
    <source>
        <dbReference type="EMBL" id="MFD0923668.1"/>
    </source>
</evidence>
<evidence type="ECO:0000256" key="1">
    <source>
        <dbReference type="ARBA" id="ARBA00006849"/>
    </source>
</evidence>
<dbReference type="PROSITE" id="PS00197">
    <property type="entry name" value="2FE2S_FER_1"/>
    <property type="match status" value="1"/>
</dbReference>
<dbReference type="SUPFAM" id="SSF47741">
    <property type="entry name" value="CO dehydrogenase ISP C-domain like"/>
    <property type="match status" value="1"/>
</dbReference>
<dbReference type="InterPro" id="IPR002888">
    <property type="entry name" value="2Fe-2S-bd"/>
</dbReference>
<feature type="domain" description="2Fe-2S ferredoxin-type" evidence="6">
    <location>
        <begin position="5"/>
        <end position="79"/>
    </location>
</feature>
<sequence length="888" mass="92244">MAEPVEVRCTINGSAHTAAVAPGTTLAEHLDRCGFPTNVGCGEGTCGTCLVRVDGRPVQSCLTLVATVDGSVVTTVHGLRGPDGGLTGAQTAISAEGGLQCGFCTPAFVLLLDEMSGSGAPPDPEALRERLSAVTCRCTGYAGLLRAARRVRCGPVATEPPRRREDSRLLTGRGDYLGARSVPGQLHARFVRAAHPHADVIAVDTAAATAMPGVAGVFTADDLPPSAVRFTTGDAPFPENTLATDQVRYTGQPVAVVVAATRDQAEDAARAVRVAYRPRGPHRSEVRRRFQDVGAVDRALAAAPVVVRRSFAVGRHTGMPMETRGLLAEPRDGGLVLHGLTKQVRANRDRVAAMLGLAPERVDVVPTDVGGAFGVKGEFYPEDVVVPLAALRLGRPVKWIEDRDEHLIATNHSREQAWEVTLAADTDGALLAARVDVVVDAGAYHRPLTDLMPAFATAMFPGPYRLPHYRADVTIRYSHKTPTGPYRAPGRFEVGFVRERALDLLAAELGLAPDELRWRNLLSPAELPHRPGTECEGVVEYDEGDCGSAFAAAVAAAERYRTAPAEPGVRRGAAAVPFVEKEGAGEAETATARLHPDGRVTVEVDSASSGQGHETTLAAVAAEVLAVPPQRVVVDPGRAAAGARGLGTFASRTALMTGNAVAAAASRLAEQVLAAVARRRGVPPGELRLAPRGGPGAVSPVEVAGSLSAEDRTATATFRPGGHSYPSGAVAVAVDVDIATLRTRVRHVHVFCDVGRVLDEVVVRGQIVGGVVQGVGGAVMENLPYSDSGHPLVRRLADYPVPLAADAPDVEISLAAGRASGNPLGVRGVGELGTAPIGGAVAAAVADAVPEIAAEIVELPLTPSTMHGSWVRSGAPDLAGAVAREAVP</sequence>
<evidence type="ECO:0000259" key="6">
    <source>
        <dbReference type="PROSITE" id="PS51085"/>
    </source>
</evidence>
<dbReference type="InterPro" id="IPR036010">
    <property type="entry name" value="2Fe-2S_ferredoxin-like_sf"/>
</dbReference>
<dbReference type="InterPro" id="IPR046867">
    <property type="entry name" value="AldOxase/xan_DH_MoCoBD2"/>
</dbReference>
<dbReference type="InterPro" id="IPR008274">
    <property type="entry name" value="AldOxase/xan_DH_MoCoBD1"/>
</dbReference>
<dbReference type="SUPFAM" id="SSF54665">
    <property type="entry name" value="CO dehydrogenase molybdoprotein N-domain-like"/>
    <property type="match status" value="1"/>
</dbReference>
<evidence type="ECO:0000256" key="2">
    <source>
        <dbReference type="ARBA" id="ARBA00022505"/>
    </source>
</evidence>
<dbReference type="SUPFAM" id="SSF54292">
    <property type="entry name" value="2Fe-2S ferredoxin-like"/>
    <property type="match status" value="1"/>
</dbReference>
<keyword evidence="3" id="KW-0479">Metal-binding</keyword>
<reference evidence="8" key="1">
    <citation type="journal article" date="2019" name="Int. J. Syst. Evol. Microbiol.">
        <title>The Global Catalogue of Microorganisms (GCM) 10K type strain sequencing project: providing services to taxonomists for standard genome sequencing and annotation.</title>
        <authorList>
            <consortium name="The Broad Institute Genomics Platform"/>
            <consortium name="The Broad Institute Genome Sequencing Center for Infectious Disease"/>
            <person name="Wu L."/>
            <person name="Ma J."/>
        </authorList>
    </citation>
    <scope>NUCLEOTIDE SEQUENCE [LARGE SCALE GENOMIC DNA]</scope>
    <source>
        <strain evidence="8">CCUG 56401</strain>
    </source>
</reference>
<dbReference type="RefSeq" id="WP_380760270.1">
    <property type="nucleotide sequence ID" value="NZ_JBHTIW010000039.1"/>
</dbReference>
<dbReference type="SMART" id="SM01008">
    <property type="entry name" value="Ald_Xan_dh_C"/>
    <property type="match status" value="1"/>
</dbReference>
<name>A0ABW3G0Q3_9PSEU</name>